<evidence type="ECO:0000256" key="1">
    <source>
        <dbReference type="SAM" id="MobiDB-lite"/>
    </source>
</evidence>
<dbReference type="RefSeq" id="WP_307228260.1">
    <property type="nucleotide sequence ID" value="NZ_JAUSVF010000001.1"/>
</dbReference>
<accession>A0ABU0BMB9</accession>
<evidence type="ECO:0000313" key="3">
    <source>
        <dbReference type="Proteomes" id="UP001230207"/>
    </source>
</evidence>
<reference evidence="2 3" key="1">
    <citation type="submission" date="2023-07" db="EMBL/GenBank/DDBJ databases">
        <title>Genomic Encyclopedia of Type Strains, Phase IV (KMG-IV): sequencing the most valuable type-strain genomes for metagenomic binning, comparative biology and taxonomic classification.</title>
        <authorList>
            <person name="Goeker M."/>
        </authorList>
    </citation>
    <scope>NUCLEOTIDE SEQUENCE [LARGE SCALE GENOMIC DNA]</scope>
    <source>
        <strain evidence="2 3">DSM 1112</strain>
    </source>
</reference>
<name>A0ABU0BMB9_9HYPH</name>
<proteinExistence type="predicted"/>
<keyword evidence="3" id="KW-1185">Reference proteome</keyword>
<organism evidence="2 3">
    <name type="scientific">Pararhizobium capsulatum DSM 1112</name>
    <dbReference type="NCBI Taxonomy" id="1121113"/>
    <lineage>
        <taxon>Bacteria</taxon>
        <taxon>Pseudomonadati</taxon>
        <taxon>Pseudomonadota</taxon>
        <taxon>Alphaproteobacteria</taxon>
        <taxon>Hyphomicrobiales</taxon>
        <taxon>Rhizobiaceae</taxon>
        <taxon>Rhizobium/Agrobacterium group</taxon>
        <taxon>Pararhizobium</taxon>
    </lineage>
</organism>
<feature type="region of interest" description="Disordered" evidence="1">
    <location>
        <begin position="1"/>
        <end position="21"/>
    </location>
</feature>
<sequence length="201" mass="23094">MPNLRYFDSSSEKAEAPSSKTAVHTEFLRTGRIARRGNDWHPAEKRYLTHQEVAQRTGRKLEVAGTQAHEKINSFHASIRFPKLVFHKTLAGRPHLGYCHVTSAKTKLAQFDDVRWSFYIANFFADVSDKDQFFKNISLGYSRMYFAVAMEKDTDEGRLIVDRKIRDDGLLFRTRDPKAALKNVLMLGACNDALRKIIRSL</sequence>
<comment type="caution">
    <text evidence="2">The sequence shown here is derived from an EMBL/GenBank/DDBJ whole genome shotgun (WGS) entry which is preliminary data.</text>
</comment>
<protein>
    <submittedName>
        <fullName evidence="2">Uncharacterized protein</fullName>
    </submittedName>
</protein>
<dbReference type="EMBL" id="JAUSVF010000001">
    <property type="protein sequence ID" value="MDQ0319393.1"/>
    <property type="molecule type" value="Genomic_DNA"/>
</dbReference>
<evidence type="ECO:0000313" key="2">
    <source>
        <dbReference type="EMBL" id="MDQ0319393.1"/>
    </source>
</evidence>
<dbReference type="Pfam" id="PF20361">
    <property type="entry name" value="DUF6656"/>
    <property type="match status" value="1"/>
</dbReference>
<gene>
    <name evidence="2" type="ORF">QO002_001531</name>
</gene>
<dbReference type="Proteomes" id="UP001230207">
    <property type="component" value="Unassembled WGS sequence"/>
</dbReference>
<dbReference type="InterPro" id="IPR046597">
    <property type="entry name" value="DUF6656"/>
</dbReference>